<keyword evidence="1" id="KW-0547">Nucleotide-binding</keyword>
<accession>A0A656HA64</accession>
<gene>
    <name evidence="7" type="ORF">Thini_0400</name>
</gene>
<evidence type="ECO:0000313" key="8">
    <source>
        <dbReference type="Proteomes" id="UP000005317"/>
    </source>
</evidence>
<dbReference type="RefSeq" id="WP_002707016.1">
    <property type="nucleotide sequence ID" value="NZ_JH651384.1"/>
</dbReference>
<dbReference type="SUPFAM" id="SSF48403">
    <property type="entry name" value="Ankyrin repeat"/>
    <property type="match status" value="1"/>
</dbReference>
<keyword evidence="5" id="KW-0175">Coiled coil</keyword>
<dbReference type="GO" id="GO:0016787">
    <property type="term" value="F:hydrolase activity"/>
    <property type="evidence" value="ECO:0007669"/>
    <property type="project" value="UniProtKB-KW"/>
</dbReference>
<keyword evidence="3" id="KW-0347">Helicase</keyword>
<dbReference type="Gene3D" id="1.25.40.20">
    <property type="entry name" value="Ankyrin repeat-containing domain"/>
    <property type="match status" value="1"/>
</dbReference>
<dbReference type="SUPFAM" id="SSF52540">
    <property type="entry name" value="P-loop containing nucleoside triphosphate hydrolases"/>
    <property type="match status" value="1"/>
</dbReference>
<dbReference type="PANTHER" id="PTHR21529">
    <property type="entry name" value="MAMMARY TURMOR VIRUS RECEPTOR HOMOLOG 1, 2 MTVR1, 2"/>
    <property type="match status" value="1"/>
</dbReference>
<dbReference type="Gene3D" id="3.40.50.300">
    <property type="entry name" value="P-loop containing nucleotide triphosphate hydrolases"/>
    <property type="match status" value="2"/>
</dbReference>
<dbReference type="InterPro" id="IPR036770">
    <property type="entry name" value="Ankyrin_rpt-contain_sf"/>
</dbReference>
<evidence type="ECO:0000256" key="3">
    <source>
        <dbReference type="ARBA" id="ARBA00022806"/>
    </source>
</evidence>
<evidence type="ECO:0000313" key="7">
    <source>
        <dbReference type="EMBL" id="EIJ33053.1"/>
    </source>
</evidence>
<sequence>MQILLYNELDPDIINGFAKWRSFMEADDLKSADVKKIGDNLYRARLNRSDRLLLSFYRHNGERYALVLEYLESHDYAGSRFLRHGTTVDEDKIPPLEEAPANPPVLAYVNAAHPRFNLLDKVISFDKNQQAVYALEPPLVIIGSAGSGKTALTLEKLKGCRGDVLYVTLSPYLVKNSRDLYYAHQYVNPHQQVDFLSFDEFLESIQIPNGKPVNFRHFADWLSRLPRLAIKDAHKLFEEFRGVLTGPSVEAAYLERGEYLNLGVRQSIFPEDERPLVYDIFTRYLVFLQEQRLYDSNILSHQYLQKINPRYDFVVVDEVQDFTNIQLYLILKALRNPSGFVLCGDSNQIVHPNFFSWSKLKSLFFTHGELQADTGMVCILHTNYRNAPQVTELANRILLLKNARFSSIDRESNYLVHSNGHVQGEVLFLQDCDNIRRELDAKTRASTRFAVVVMHAEQKAAAQRHFNTPLVFSIQEAKGLEYDNIILYNFLSDEDKRFREISHGVKHEDLQQDELRYARAKDKTDKSLEIYKFYINALYVALTRAVRNLYWIEANPKQRLLDLIGLRDALDTLNLDSQDSSLEEWQREAHKLELQGKQEQAERIRREILQQQAPDWPVYRDESLAHLHQQAIRQGDRKARLALFEYALVYEDRYFLRDLRLANFKPARHPAHGIKQLQQKYYLPYMAKNPLALRNQINRLGVDFRNPFNQTPLMVAAWLGNAVLVEELTARDADTGLTNNNGFTAFQIALQQASKDEKYARQHLADIYSLLEPDSLSIQIDGKLQKLDKRSMEFFLLNLMIALFYRVLPVNVMGKGGYCSQDIIDAITHFPAEVLTSQRKQRAYISGIFAKNEMYRPDPYNRKLFYRVRHGHYLFNPTLMLRVESEWVNIYDLLNLDKLAYQPKNTPDWWDNEEQQSWDQWLDDGREHIKQQLQQVRGALLNEALAMLKILCEQELHKIQDSS</sequence>
<feature type="coiled-coil region" evidence="5">
    <location>
        <begin position="575"/>
        <end position="607"/>
    </location>
</feature>
<evidence type="ECO:0000256" key="1">
    <source>
        <dbReference type="ARBA" id="ARBA00022741"/>
    </source>
</evidence>
<keyword evidence="2" id="KW-0378">Hydrolase</keyword>
<dbReference type="InterPro" id="IPR027417">
    <property type="entry name" value="P-loop_NTPase"/>
</dbReference>
<feature type="domain" description="UvrD-like helicase ATP-binding" evidence="6">
    <location>
        <begin position="300"/>
        <end position="350"/>
    </location>
</feature>
<evidence type="ECO:0000256" key="5">
    <source>
        <dbReference type="SAM" id="Coils"/>
    </source>
</evidence>
<keyword evidence="8" id="KW-1185">Reference proteome</keyword>
<dbReference type="InterPro" id="IPR039904">
    <property type="entry name" value="TRANK1"/>
</dbReference>
<proteinExistence type="predicted"/>
<organism evidence="7 8">
    <name type="scientific">Thiothrix nivea (strain ATCC 35100 / DSM 5205 / JP2)</name>
    <dbReference type="NCBI Taxonomy" id="870187"/>
    <lineage>
        <taxon>Bacteria</taxon>
        <taxon>Pseudomonadati</taxon>
        <taxon>Pseudomonadota</taxon>
        <taxon>Gammaproteobacteria</taxon>
        <taxon>Thiotrichales</taxon>
        <taxon>Thiotrichaceae</taxon>
        <taxon>Thiothrix</taxon>
    </lineage>
</organism>
<dbReference type="OrthoDB" id="5441773at2"/>
<dbReference type="Pfam" id="PF00580">
    <property type="entry name" value="UvrD-helicase"/>
    <property type="match status" value="1"/>
</dbReference>
<dbReference type="InterPro" id="IPR014016">
    <property type="entry name" value="UvrD-like_ATP-bd"/>
</dbReference>
<evidence type="ECO:0000256" key="2">
    <source>
        <dbReference type="ARBA" id="ARBA00022801"/>
    </source>
</evidence>
<dbReference type="Proteomes" id="UP000005317">
    <property type="component" value="Unassembled WGS sequence"/>
</dbReference>
<dbReference type="GO" id="GO:0004386">
    <property type="term" value="F:helicase activity"/>
    <property type="evidence" value="ECO:0007669"/>
    <property type="project" value="UniProtKB-KW"/>
</dbReference>
<dbReference type="GO" id="GO:0005524">
    <property type="term" value="F:ATP binding"/>
    <property type="evidence" value="ECO:0007669"/>
    <property type="project" value="UniProtKB-KW"/>
</dbReference>
<name>A0A656HA64_THINJ</name>
<reference evidence="8" key="1">
    <citation type="journal article" date="2011" name="Stand. Genomic Sci.">
        <title>Genome sequence of the filamentous, gliding Thiothrix nivea neotype strain (JP2(T)).</title>
        <authorList>
            <person name="Lapidus A."/>
            <person name="Nolan M."/>
            <person name="Lucas S."/>
            <person name="Glavina Del Rio T."/>
            <person name="Tice H."/>
            <person name="Cheng J.F."/>
            <person name="Tapia R."/>
            <person name="Han C."/>
            <person name="Goodwin L."/>
            <person name="Pitluck S."/>
            <person name="Liolios K."/>
            <person name="Pagani I."/>
            <person name="Ivanova N."/>
            <person name="Huntemann M."/>
            <person name="Mavromatis K."/>
            <person name="Mikhailova N."/>
            <person name="Pati A."/>
            <person name="Chen A."/>
            <person name="Palaniappan K."/>
            <person name="Land M."/>
            <person name="Brambilla E.M."/>
            <person name="Rohde M."/>
            <person name="Abt B."/>
            <person name="Verbarg S."/>
            <person name="Goker M."/>
            <person name="Bristow J."/>
            <person name="Eisen J.A."/>
            <person name="Markowitz V."/>
            <person name="Hugenholtz P."/>
            <person name="Kyrpides N.C."/>
            <person name="Klenk H.P."/>
            <person name="Woyke T."/>
        </authorList>
    </citation>
    <scope>NUCLEOTIDE SEQUENCE [LARGE SCALE GENOMIC DNA]</scope>
    <source>
        <strain evidence="8">ATCC 35100 / DSM 5205 / JP2</strain>
    </source>
</reference>
<evidence type="ECO:0000256" key="4">
    <source>
        <dbReference type="ARBA" id="ARBA00022840"/>
    </source>
</evidence>
<dbReference type="AlphaFoldDB" id="A0A656HA64"/>
<keyword evidence="4" id="KW-0067">ATP-binding</keyword>
<evidence type="ECO:0000259" key="6">
    <source>
        <dbReference type="Pfam" id="PF00580"/>
    </source>
</evidence>
<dbReference type="EMBL" id="JH651384">
    <property type="protein sequence ID" value="EIJ33053.1"/>
    <property type="molecule type" value="Genomic_DNA"/>
</dbReference>
<protein>
    <submittedName>
        <fullName evidence="7">Ankyrin</fullName>
    </submittedName>
</protein>
<dbReference type="PANTHER" id="PTHR21529:SF4">
    <property type="entry name" value="TPR AND ANKYRIN REPEAT-CONTAINING PROTEIN 1"/>
    <property type="match status" value="1"/>
</dbReference>